<sequence>MILKTLLKNCANVQYLKKNEMNNKSYVIIFLVLASCSFFKKRTTSTEIFEEIKCLTISNNINNFLYNDFPDRDRNNGGCDIKDDFVDGYCDRFGTISNEGYKDGFFVTGIHHYDTIKNIKVFDRIFKEEYFKHGLRDSIFKQYDINGKIIYETMFKMGTGLWKEFHANGKTYFEAYTQDGYFTDTLKLYNREGVNFEKRFYQKDTLVYYVGNDNWCLKYRYKPDNDTYLEVDSYNQKDLKQGTFRNTFRYKTKEEFEDDYFARNTLKR</sequence>
<comment type="caution">
    <text evidence="1">The sequence shown here is derived from an EMBL/GenBank/DDBJ whole genome shotgun (WGS) entry which is preliminary data.</text>
</comment>
<accession>A0A6V6YWP7</accession>
<proteinExistence type="predicted"/>
<gene>
    <name evidence="1" type="ORF">FLAT13_01478</name>
</gene>
<reference evidence="1 2" key="1">
    <citation type="submission" date="2020-06" db="EMBL/GenBank/DDBJ databases">
        <authorList>
            <person name="Criscuolo A."/>
        </authorList>
    </citation>
    <scope>NUCLEOTIDE SEQUENCE [LARGE SCALE GENOMIC DNA]</scope>
    <source>
        <strain evidence="2">CIP 111411</strain>
    </source>
</reference>
<dbReference type="AlphaFoldDB" id="A0A6V6YWP7"/>
<dbReference type="SUPFAM" id="SSF82185">
    <property type="entry name" value="Histone H3 K4-specific methyltransferase SET7/9 N-terminal domain"/>
    <property type="match status" value="1"/>
</dbReference>
<dbReference type="Proteomes" id="UP000530060">
    <property type="component" value="Unassembled WGS sequence"/>
</dbReference>
<evidence type="ECO:0008006" key="3">
    <source>
        <dbReference type="Google" id="ProtNLM"/>
    </source>
</evidence>
<name>A0A6V6YWP7_9FLAO</name>
<dbReference type="Gene3D" id="3.90.930.1">
    <property type="match status" value="1"/>
</dbReference>
<protein>
    <recommendedName>
        <fullName evidence="3">MORN repeat variant</fullName>
    </recommendedName>
</protein>
<evidence type="ECO:0000313" key="2">
    <source>
        <dbReference type="Proteomes" id="UP000530060"/>
    </source>
</evidence>
<dbReference type="EMBL" id="CAIJDP010000062">
    <property type="protein sequence ID" value="CAD0003112.1"/>
    <property type="molecule type" value="Genomic_DNA"/>
</dbReference>
<organism evidence="1 2">
    <name type="scientific">Flavobacterium salmonis</name>
    <dbReference type="NCBI Taxonomy" id="2654844"/>
    <lineage>
        <taxon>Bacteria</taxon>
        <taxon>Pseudomonadati</taxon>
        <taxon>Bacteroidota</taxon>
        <taxon>Flavobacteriia</taxon>
        <taxon>Flavobacteriales</taxon>
        <taxon>Flavobacteriaceae</taxon>
        <taxon>Flavobacterium</taxon>
    </lineage>
</organism>
<evidence type="ECO:0000313" key="1">
    <source>
        <dbReference type="EMBL" id="CAD0003112.1"/>
    </source>
</evidence>
<keyword evidence="2" id="KW-1185">Reference proteome</keyword>